<evidence type="ECO:0000256" key="2">
    <source>
        <dbReference type="ARBA" id="ARBA00022737"/>
    </source>
</evidence>
<dbReference type="InterPro" id="IPR001680">
    <property type="entry name" value="WD40_rpt"/>
</dbReference>
<dbReference type="InterPro" id="IPR015943">
    <property type="entry name" value="WD40/YVTN_repeat-like_dom_sf"/>
</dbReference>
<organism evidence="5 6">
    <name type="scientific">Maritalea mobilis</name>
    <dbReference type="NCBI Taxonomy" id="483324"/>
    <lineage>
        <taxon>Bacteria</taxon>
        <taxon>Pseudomonadati</taxon>
        <taxon>Pseudomonadota</taxon>
        <taxon>Alphaproteobacteria</taxon>
        <taxon>Hyphomicrobiales</taxon>
        <taxon>Devosiaceae</taxon>
        <taxon>Maritalea</taxon>
    </lineage>
</organism>
<dbReference type="SUPFAM" id="SSF50998">
    <property type="entry name" value="Quinoprotein alcohol dehydrogenase-like"/>
    <property type="match status" value="1"/>
</dbReference>
<keyword evidence="4" id="KW-0812">Transmembrane</keyword>
<sequence length="443" mass="49152">MAAIYLKYVGTGQGRRRGATGLALFVLAVINIWTIWQFDVDPLQLTIKCVKGECPIGASQQNLLPTAENESDVNSDLRVELPIPAQEAAPSERTEVVSLPQSETELAQISTNKSFEGETPPIDDTIFELALSPSSRFAAVASYHQGAERFAIWDLESGENSRNFSYGSSQFRQFDWGEDETVISALEITSSSQKLISFHIKSGEERELLSFESAVSFIAYGKGGDVDAFVYEGEEYPSFVVNDRPQQRITYRPPIWAPYKIDDFGFFVRNDSDAGNQIDSFTRVGNCGAQLHAYDAAHKLLAWGGRDGCILIWDLDAKVPYRIIETAKLDQPTIMQFSEDGSMFARGSENGVVEIFSTNNWKIIRKIRAEESSVDALSFSSDGRLVATSGGYDGIVKIWDVLTGELTRSVNHGRNLSINYVAFSNDDQRLISADQRIRVTALQ</sequence>
<keyword evidence="4" id="KW-0472">Membrane</keyword>
<comment type="caution">
    <text evidence="5">The sequence shown here is derived from an EMBL/GenBank/DDBJ whole genome shotgun (WGS) entry which is preliminary data.</text>
</comment>
<dbReference type="Gene3D" id="2.130.10.10">
    <property type="entry name" value="YVTN repeat-like/Quinoprotein amine dehydrogenase"/>
    <property type="match status" value="2"/>
</dbReference>
<evidence type="ECO:0000256" key="3">
    <source>
        <dbReference type="PROSITE-ProRule" id="PRU00221"/>
    </source>
</evidence>
<dbReference type="EMBL" id="SNYR01000001">
    <property type="protein sequence ID" value="TDQ67470.1"/>
    <property type="molecule type" value="Genomic_DNA"/>
</dbReference>
<evidence type="ECO:0000256" key="4">
    <source>
        <dbReference type="SAM" id="Phobius"/>
    </source>
</evidence>
<dbReference type="RefSeq" id="WP_133572081.1">
    <property type="nucleotide sequence ID" value="NZ_SNYR01000001.1"/>
</dbReference>
<dbReference type="Proteomes" id="UP000295391">
    <property type="component" value="Unassembled WGS sequence"/>
</dbReference>
<evidence type="ECO:0000313" key="6">
    <source>
        <dbReference type="Proteomes" id="UP000295391"/>
    </source>
</evidence>
<keyword evidence="1 3" id="KW-0853">WD repeat</keyword>
<dbReference type="SMART" id="SM00320">
    <property type="entry name" value="WD40"/>
    <property type="match status" value="4"/>
</dbReference>
<dbReference type="PROSITE" id="PS50082">
    <property type="entry name" value="WD_REPEATS_2"/>
    <property type="match status" value="1"/>
</dbReference>
<feature type="transmembrane region" description="Helical" evidence="4">
    <location>
        <begin position="21"/>
        <end position="38"/>
    </location>
</feature>
<dbReference type="InterPro" id="IPR011047">
    <property type="entry name" value="Quinoprotein_ADH-like_sf"/>
</dbReference>
<proteinExistence type="predicted"/>
<protein>
    <submittedName>
        <fullName evidence="5">WD40 repeat protein</fullName>
    </submittedName>
</protein>
<gene>
    <name evidence="5" type="ORF">ATL17_1485</name>
</gene>
<reference evidence="5 6" key="1">
    <citation type="submission" date="2019-03" db="EMBL/GenBank/DDBJ databases">
        <title>Genomic Encyclopedia of Type Strains, Phase III (KMG-III): the genomes of soil and plant-associated and newly described type strains.</title>
        <authorList>
            <person name="Whitman W."/>
        </authorList>
    </citation>
    <scope>NUCLEOTIDE SEQUENCE [LARGE SCALE GENOMIC DNA]</scope>
    <source>
        <strain evidence="5 6">CGMCC 1.7002</strain>
    </source>
</reference>
<name>A0A4R6VY03_9HYPH</name>
<dbReference type="OrthoDB" id="8169573at2"/>
<dbReference type="PROSITE" id="PS50294">
    <property type="entry name" value="WD_REPEATS_REGION"/>
    <property type="match status" value="1"/>
</dbReference>
<dbReference type="PANTHER" id="PTHR19879:SF9">
    <property type="entry name" value="TRANSCRIPTION INITIATION FACTOR TFIID SUBUNIT 5"/>
    <property type="match status" value="1"/>
</dbReference>
<dbReference type="PROSITE" id="PS00678">
    <property type="entry name" value="WD_REPEATS_1"/>
    <property type="match status" value="1"/>
</dbReference>
<keyword evidence="2" id="KW-0677">Repeat</keyword>
<dbReference type="AlphaFoldDB" id="A0A4R6VY03"/>
<evidence type="ECO:0000313" key="5">
    <source>
        <dbReference type="EMBL" id="TDQ67470.1"/>
    </source>
</evidence>
<feature type="repeat" description="WD" evidence="3">
    <location>
        <begin position="367"/>
        <end position="409"/>
    </location>
</feature>
<dbReference type="InterPro" id="IPR019775">
    <property type="entry name" value="WD40_repeat_CS"/>
</dbReference>
<keyword evidence="6" id="KW-1185">Reference proteome</keyword>
<evidence type="ECO:0000256" key="1">
    <source>
        <dbReference type="ARBA" id="ARBA00022574"/>
    </source>
</evidence>
<accession>A0A4R6VY03</accession>
<keyword evidence="4" id="KW-1133">Transmembrane helix</keyword>
<dbReference type="Pfam" id="PF00400">
    <property type="entry name" value="WD40"/>
    <property type="match status" value="1"/>
</dbReference>
<dbReference type="PANTHER" id="PTHR19879">
    <property type="entry name" value="TRANSCRIPTION INITIATION FACTOR TFIID"/>
    <property type="match status" value="1"/>
</dbReference>